<dbReference type="Proteomes" id="UP000007819">
    <property type="component" value="Chromosome A1"/>
</dbReference>
<keyword evidence="2" id="KW-1185">Reference proteome</keyword>
<dbReference type="RefSeq" id="XP_029343332.1">
    <property type="nucleotide sequence ID" value="XM_029487472.1"/>
</dbReference>
<dbReference type="GeneID" id="100570428"/>
<dbReference type="AlphaFoldDB" id="A0A8R2JNW3"/>
<accession>A0A8R2JNW3</accession>
<evidence type="ECO:0000313" key="2">
    <source>
        <dbReference type="Proteomes" id="UP000007819"/>
    </source>
</evidence>
<proteinExistence type="predicted"/>
<name>A0A8R2JNW3_ACYPI</name>
<reference evidence="1" key="2">
    <citation type="submission" date="2022-06" db="UniProtKB">
        <authorList>
            <consortium name="EnsemblMetazoa"/>
        </authorList>
    </citation>
    <scope>IDENTIFICATION</scope>
</reference>
<organism evidence="1 2">
    <name type="scientific">Acyrthosiphon pisum</name>
    <name type="common">Pea aphid</name>
    <dbReference type="NCBI Taxonomy" id="7029"/>
    <lineage>
        <taxon>Eukaryota</taxon>
        <taxon>Metazoa</taxon>
        <taxon>Ecdysozoa</taxon>
        <taxon>Arthropoda</taxon>
        <taxon>Hexapoda</taxon>
        <taxon>Insecta</taxon>
        <taxon>Pterygota</taxon>
        <taxon>Neoptera</taxon>
        <taxon>Paraneoptera</taxon>
        <taxon>Hemiptera</taxon>
        <taxon>Sternorrhyncha</taxon>
        <taxon>Aphidomorpha</taxon>
        <taxon>Aphidoidea</taxon>
        <taxon>Aphididae</taxon>
        <taxon>Macrosiphini</taxon>
        <taxon>Acyrthosiphon</taxon>
    </lineage>
</organism>
<evidence type="ECO:0000313" key="1">
    <source>
        <dbReference type="EnsemblMetazoa" id="XP_029343332.1"/>
    </source>
</evidence>
<dbReference type="EnsemblMetazoa" id="XM_029487472.1">
    <property type="protein sequence ID" value="XP_029343332.1"/>
    <property type="gene ID" value="LOC100570428"/>
</dbReference>
<sequence length="291" mass="34120">MLEQTGKYKIIIFLETEHLKLSSMMYSGENKLIIESKIHVGCQILLNHTELVRLQYLEWCIFETIIRKSTIMQPIILNQFEIFTEYLDRELIKVKSSPRMSEEIIIFIKNIGDDHLITSSQKLDINFISQLKMLAFTQLAEHSIQRWNRENMSPELFDGNVEIISPTSPPNIKTDNTSDTQNEEEDIFKAKSYDSIQDILQSFDVNDGPDFFKTQPTPLHHQSTYATFPKPLHRIKKICYASIEIDEHRRTVLEIHGEHKNHFQLTDLEIEKHEVSPNKNYKLIGDLTRFI</sequence>
<reference evidence="2" key="1">
    <citation type="submission" date="2010-06" db="EMBL/GenBank/DDBJ databases">
        <authorList>
            <person name="Jiang H."/>
            <person name="Abraham K."/>
            <person name="Ali S."/>
            <person name="Alsbrooks S.L."/>
            <person name="Anim B.N."/>
            <person name="Anosike U.S."/>
            <person name="Attaway T."/>
            <person name="Bandaranaike D.P."/>
            <person name="Battles P.K."/>
            <person name="Bell S.N."/>
            <person name="Bell A.V."/>
            <person name="Beltran B."/>
            <person name="Bickham C."/>
            <person name="Bustamante Y."/>
            <person name="Caleb T."/>
            <person name="Canada A."/>
            <person name="Cardenas V."/>
            <person name="Carter K."/>
            <person name="Chacko J."/>
            <person name="Chandrabose M.N."/>
            <person name="Chavez D."/>
            <person name="Chavez A."/>
            <person name="Chen L."/>
            <person name="Chu H.-S."/>
            <person name="Claassen K.J."/>
            <person name="Cockrell R."/>
            <person name="Collins M."/>
            <person name="Cooper J.A."/>
            <person name="Cree A."/>
            <person name="Curry S.M."/>
            <person name="Da Y."/>
            <person name="Dao M.D."/>
            <person name="Das B."/>
            <person name="Davila M.-L."/>
            <person name="Davy-Carroll L."/>
            <person name="Denson S."/>
            <person name="Dinh H."/>
            <person name="Ebong V.E."/>
            <person name="Edwards J.R."/>
            <person name="Egan A."/>
            <person name="El-Daye J."/>
            <person name="Escobedo L."/>
            <person name="Fernandez S."/>
            <person name="Fernando P.R."/>
            <person name="Flagg N."/>
            <person name="Forbes L.D."/>
            <person name="Fowler R.G."/>
            <person name="Fu Q."/>
            <person name="Gabisi R.A."/>
            <person name="Ganer J."/>
            <person name="Garbino Pronczuk A."/>
            <person name="Garcia R.M."/>
            <person name="Garner T."/>
            <person name="Garrett T.E."/>
            <person name="Gonzalez D.A."/>
            <person name="Hamid H."/>
            <person name="Hawkins E.S."/>
            <person name="Hirani K."/>
            <person name="Hogues M.E."/>
            <person name="Hollins B."/>
            <person name="Hsiao C.-H."/>
            <person name="Jabil R."/>
            <person name="James M.L."/>
            <person name="Jhangiani S.N."/>
            <person name="Johnson B."/>
            <person name="Johnson Q."/>
            <person name="Joshi V."/>
            <person name="Kalu J.B."/>
            <person name="Kam C."/>
            <person name="Kashfia A."/>
            <person name="Keebler J."/>
            <person name="Kisamo H."/>
            <person name="Kovar C.L."/>
            <person name="Lago L.A."/>
            <person name="Lai C.-Y."/>
            <person name="Laidlaw J."/>
            <person name="Lara F."/>
            <person name="Le T.-K."/>
            <person name="Lee S.L."/>
            <person name="Legall F.H."/>
            <person name="Lemon S.J."/>
            <person name="Lewis L.R."/>
            <person name="Li B."/>
            <person name="Liu Y."/>
            <person name="Liu Y.-S."/>
            <person name="Lopez J."/>
            <person name="Lozado R.J."/>
            <person name="Lu J."/>
            <person name="Madu R.C."/>
            <person name="Maheshwari M."/>
            <person name="Maheshwari R."/>
            <person name="Malloy K."/>
            <person name="Martinez E."/>
            <person name="Mathew T."/>
            <person name="Mercado I.C."/>
            <person name="Mercado C."/>
            <person name="Meyer B."/>
            <person name="Montgomery K."/>
            <person name="Morgan M.B."/>
            <person name="Munidasa M."/>
            <person name="Nazareth L.V."/>
            <person name="Nelson J."/>
            <person name="Ng B.M."/>
            <person name="Nguyen N.B."/>
            <person name="Nguyen P.Q."/>
            <person name="Nguyen T."/>
            <person name="Obregon M."/>
            <person name="Okwuonu G.O."/>
            <person name="Onwere C.G."/>
            <person name="Orozco G."/>
            <person name="Parra A."/>
            <person name="Patel S."/>
            <person name="Patil S."/>
            <person name="Perez A."/>
            <person name="Perez Y."/>
            <person name="Pham C."/>
            <person name="Primus E.L."/>
            <person name="Pu L.-L."/>
            <person name="Puazo M."/>
            <person name="Qin X."/>
            <person name="Quiroz J.B."/>
            <person name="Reese J."/>
            <person name="Richards S."/>
            <person name="Rives C.M."/>
            <person name="Robberts R."/>
            <person name="Ruiz S.J."/>
            <person name="Ruiz M.J."/>
            <person name="Santibanez J."/>
            <person name="Schneider B.W."/>
            <person name="Sisson I."/>
            <person name="Smith M."/>
            <person name="Sodergren E."/>
            <person name="Song X.-Z."/>
            <person name="Song B.B."/>
            <person name="Summersgill H."/>
            <person name="Thelus R."/>
            <person name="Thornton R.D."/>
            <person name="Trejos Z.Y."/>
            <person name="Usmani K."/>
            <person name="Vattathil S."/>
            <person name="Villasana D."/>
            <person name="Walker D.L."/>
            <person name="Wang S."/>
            <person name="Wang K."/>
            <person name="White C.S."/>
            <person name="Williams A.C."/>
            <person name="Williamson J."/>
            <person name="Wilson K."/>
            <person name="Woghiren I.O."/>
            <person name="Woodworth J.R."/>
            <person name="Worley K.C."/>
            <person name="Wright R.A."/>
            <person name="Wu W."/>
            <person name="Young L."/>
            <person name="Zhang L."/>
            <person name="Zhang J."/>
            <person name="Zhu Y."/>
            <person name="Muzny D.M."/>
            <person name="Weinstock G."/>
            <person name="Gibbs R.A."/>
        </authorList>
    </citation>
    <scope>NUCLEOTIDE SEQUENCE [LARGE SCALE GENOMIC DNA]</scope>
    <source>
        <strain evidence="2">LSR1</strain>
    </source>
</reference>
<protein>
    <submittedName>
        <fullName evidence="1">Uncharacterized protein</fullName>
    </submittedName>
</protein>